<evidence type="ECO:0000313" key="7">
    <source>
        <dbReference type="Proteomes" id="UP000290517"/>
    </source>
</evidence>
<sequence length="241" mass="24334">MRGAMKKTIALTVGIAMLCALLLLGGTWVYARSQAGTEAAPLSLASTAPRDDASSGESAADAAGSTVDGVQDGVYAVDTGSQAGYRVDEVLSGQDVTVVGRTGDVRGDVTVEGGVLTAASIEVDMTTVETDDSGRDRQFLRILDTGEHPTATFVLTAPVDLSGLATGTATVEAPGALTIKGVPHEVTATLEARTTGGGAQVSGSIPVTFSDYGVTAPNLGFVQVEDAGTVEMLLELTPSDG</sequence>
<evidence type="ECO:0000256" key="1">
    <source>
        <dbReference type="ARBA" id="ARBA00008812"/>
    </source>
</evidence>
<evidence type="ECO:0000313" key="6">
    <source>
        <dbReference type="Proteomes" id="UP000289805"/>
    </source>
</evidence>
<keyword evidence="7" id="KW-1185">Reference proteome</keyword>
<dbReference type="EMBL" id="SDJQ01000026">
    <property type="protein sequence ID" value="RXR31382.1"/>
    <property type="molecule type" value="Genomic_DNA"/>
</dbReference>
<protein>
    <submittedName>
        <fullName evidence="5">YceI family protein</fullName>
    </submittedName>
</protein>
<dbReference type="Proteomes" id="UP000290517">
    <property type="component" value="Unassembled WGS sequence"/>
</dbReference>
<feature type="region of interest" description="Disordered" evidence="2">
    <location>
        <begin position="43"/>
        <end position="65"/>
    </location>
</feature>
<comment type="caution">
    <text evidence="5">The sequence shown here is derived from an EMBL/GenBank/DDBJ whole genome shotgun (WGS) entry which is preliminary data.</text>
</comment>
<dbReference type="STRING" id="1713.GCA_000718325_02362"/>
<dbReference type="PANTHER" id="PTHR34406">
    <property type="entry name" value="PROTEIN YCEI"/>
    <property type="match status" value="1"/>
</dbReference>
<evidence type="ECO:0000313" key="4">
    <source>
        <dbReference type="EMBL" id="RXR27383.1"/>
    </source>
</evidence>
<proteinExistence type="inferred from homology"/>
<feature type="domain" description="Lipid/polyisoprenoid-binding YceI-like" evidence="3">
    <location>
        <begin position="74"/>
        <end position="237"/>
    </location>
</feature>
<dbReference type="PANTHER" id="PTHR34406:SF1">
    <property type="entry name" value="PROTEIN YCEI"/>
    <property type="match status" value="1"/>
</dbReference>
<dbReference type="InterPro" id="IPR007372">
    <property type="entry name" value="Lipid/polyisoprenoid-bd_YceI"/>
</dbReference>
<dbReference type="SMART" id="SM00867">
    <property type="entry name" value="YceI"/>
    <property type="match status" value="1"/>
</dbReference>
<dbReference type="Pfam" id="PF04264">
    <property type="entry name" value="YceI"/>
    <property type="match status" value="1"/>
</dbReference>
<dbReference type="SUPFAM" id="SSF101874">
    <property type="entry name" value="YceI-like"/>
    <property type="match status" value="1"/>
</dbReference>
<dbReference type="Gene3D" id="2.40.128.110">
    <property type="entry name" value="Lipid/polyisoprenoid-binding, YceI-like"/>
    <property type="match status" value="1"/>
</dbReference>
<dbReference type="OrthoDB" id="117810at2"/>
<reference evidence="6 7" key="1">
    <citation type="submission" date="2019-01" db="EMBL/GenBank/DDBJ databases">
        <title>Oerskovia turbata Genome sequencing and assembly.</title>
        <authorList>
            <person name="Dou T."/>
        </authorList>
    </citation>
    <scope>NUCLEOTIDE SEQUENCE [LARGE SCALE GENOMIC DNA]</scope>
    <source>
        <strain evidence="5 6">JCM12123</strain>
        <strain evidence="4 7">JCM3160</strain>
    </source>
</reference>
<gene>
    <name evidence="4" type="ORF">EQW73_02855</name>
    <name evidence="5" type="ORF">EQW78_16775</name>
</gene>
<dbReference type="Proteomes" id="UP000289805">
    <property type="component" value="Unassembled WGS sequence"/>
</dbReference>
<organism evidence="5 6">
    <name type="scientific">Oerskovia turbata</name>
    <dbReference type="NCBI Taxonomy" id="1713"/>
    <lineage>
        <taxon>Bacteria</taxon>
        <taxon>Bacillati</taxon>
        <taxon>Actinomycetota</taxon>
        <taxon>Actinomycetes</taxon>
        <taxon>Micrococcales</taxon>
        <taxon>Cellulomonadaceae</taxon>
        <taxon>Oerskovia</taxon>
    </lineage>
</organism>
<accession>A0A4Q1KNL4</accession>
<comment type="similarity">
    <text evidence="1">Belongs to the UPF0312 family.</text>
</comment>
<dbReference type="EMBL" id="SDJR01000002">
    <property type="protein sequence ID" value="RXR27383.1"/>
    <property type="molecule type" value="Genomic_DNA"/>
</dbReference>
<evidence type="ECO:0000256" key="2">
    <source>
        <dbReference type="SAM" id="MobiDB-lite"/>
    </source>
</evidence>
<evidence type="ECO:0000313" key="5">
    <source>
        <dbReference type="EMBL" id="RXR31382.1"/>
    </source>
</evidence>
<dbReference type="InterPro" id="IPR036761">
    <property type="entry name" value="TTHA0802/YceI-like_sf"/>
</dbReference>
<name>A0A4Q1KNL4_9CELL</name>
<feature type="compositionally biased region" description="Low complexity" evidence="2">
    <location>
        <begin position="55"/>
        <end position="65"/>
    </location>
</feature>
<dbReference type="AlphaFoldDB" id="A0A4Q1KNL4"/>
<evidence type="ECO:0000259" key="3">
    <source>
        <dbReference type="SMART" id="SM00867"/>
    </source>
</evidence>